<reference evidence="3" key="1">
    <citation type="submission" date="2017-10" db="EMBL/GenBank/DDBJ databases">
        <title>Rapid genome shrinkage in a self-fertile nematode reveals novel sperm competition proteins.</title>
        <authorList>
            <person name="Yin D."/>
            <person name="Schwarz E.M."/>
            <person name="Thomas C.G."/>
            <person name="Felde R.L."/>
            <person name="Korf I.F."/>
            <person name="Cutter A.D."/>
            <person name="Schartner C.M."/>
            <person name="Ralston E.J."/>
            <person name="Meyer B.J."/>
            <person name="Haag E.S."/>
        </authorList>
    </citation>
    <scope>NUCLEOTIDE SEQUENCE [LARGE SCALE GENOMIC DNA]</scope>
    <source>
        <strain evidence="3">JU1422</strain>
    </source>
</reference>
<evidence type="ECO:0000256" key="1">
    <source>
        <dbReference type="SAM" id="MobiDB-lite"/>
    </source>
</evidence>
<name>A0A2G5SA92_9PELO</name>
<evidence type="ECO:0000313" key="3">
    <source>
        <dbReference type="Proteomes" id="UP000230233"/>
    </source>
</evidence>
<protein>
    <submittedName>
        <fullName evidence="2">Uncharacterized protein</fullName>
    </submittedName>
</protein>
<accession>A0A2G5SA92</accession>
<organism evidence="2 3">
    <name type="scientific">Caenorhabditis nigoni</name>
    <dbReference type="NCBI Taxonomy" id="1611254"/>
    <lineage>
        <taxon>Eukaryota</taxon>
        <taxon>Metazoa</taxon>
        <taxon>Ecdysozoa</taxon>
        <taxon>Nematoda</taxon>
        <taxon>Chromadorea</taxon>
        <taxon>Rhabditida</taxon>
        <taxon>Rhabditina</taxon>
        <taxon>Rhabditomorpha</taxon>
        <taxon>Rhabditoidea</taxon>
        <taxon>Rhabditidae</taxon>
        <taxon>Peloderinae</taxon>
        <taxon>Caenorhabditis</taxon>
    </lineage>
</organism>
<keyword evidence="3" id="KW-1185">Reference proteome</keyword>
<feature type="compositionally biased region" description="Low complexity" evidence="1">
    <location>
        <begin position="25"/>
        <end position="38"/>
    </location>
</feature>
<dbReference type="EMBL" id="PDUG01000031">
    <property type="protein sequence ID" value="PIC11985.1"/>
    <property type="molecule type" value="Genomic_DNA"/>
</dbReference>
<feature type="compositionally biased region" description="Basic and acidic residues" evidence="1">
    <location>
        <begin position="42"/>
        <end position="51"/>
    </location>
</feature>
<gene>
    <name evidence="2" type="ORF">B9Z55_028726</name>
</gene>
<sequence length="117" mass="14156">MRSTFFCNYFSEKRYGRNERMQGRSNYGYSLNGSNSNLQDRGPYRDQRYNDSRNNYGYQTEPLRDQRRDPVKKEILEIKMMNVETREIAMVVHEVPIGTSHQIVMRTEETKEYRREI</sequence>
<dbReference type="Proteomes" id="UP000230233">
    <property type="component" value="Unassembled WGS sequence"/>
</dbReference>
<feature type="region of interest" description="Disordered" evidence="1">
    <location>
        <begin position="21"/>
        <end position="69"/>
    </location>
</feature>
<dbReference type="AlphaFoldDB" id="A0A2G5SA92"/>
<comment type="caution">
    <text evidence="2">The sequence shown here is derived from an EMBL/GenBank/DDBJ whole genome shotgun (WGS) entry which is preliminary data.</text>
</comment>
<evidence type="ECO:0000313" key="2">
    <source>
        <dbReference type="EMBL" id="PIC11985.1"/>
    </source>
</evidence>
<proteinExistence type="predicted"/>
<dbReference type="OrthoDB" id="10574642at2759"/>